<dbReference type="Proteomes" id="UP000295578">
    <property type="component" value="Unassembled WGS sequence"/>
</dbReference>
<dbReference type="RefSeq" id="WP_132199428.1">
    <property type="nucleotide sequence ID" value="NZ_SMKY01000105.1"/>
</dbReference>
<dbReference type="AlphaFoldDB" id="A0A4R5B134"/>
<sequence>MPHAHDTVPVTLAPAQANTIVLALDPGITTEPQWGDPRGITDDCLAVKDILGWHDPAEHDVRVALTPRQWDVVVAELDRDALTLLRNGEDDEAGEGMRTLDTVLDQISQDLPAHPVQPATAQQPLDLGDANYYTLFQPPRGGWRTGFTYGRPDTTSGPPIRSAEPGRGLAVATDSPAVAVTLQILPVAPEADVEGWEYVGEISQQWVSHPYPELVLAAPDQEGAVLPELPTQVWPHTVYRVRLSTRRTSGAEEEHRLQLWPEHAAPPLDLKRPHREEGKST</sequence>
<evidence type="ECO:0000256" key="1">
    <source>
        <dbReference type="SAM" id="MobiDB-lite"/>
    </source>
</evidence>
<keyword evidence="3" id="KW-1185">Reference proteome</keyword>
<feature type="compositionally biased region" description="Basic and acidic residues" evidence="1">
    <location>
        <begin position="269"/>
        <end position="281"/>
    </location>
</feature>
<accession>A0A4R5B134</accession>
<dbReference type="OrthoDB" id="3465520at2"/>
<protein>
    <submittedName>
        <fullName evidence="2">Uncharacterized protein</fullName>
    </submittedName>
</protein>
<evidence type="ECO:0000313" key="2">
    <source>
        <dbReference type="EMBL" id="TDD79728.1"/>
    </source>
</evidence>
<proteinExistence type="predicted"/>
<name>A0A4R5B134_9ACTN</name>
<reference evidence="2 3" key="1">
    <citation type="submission" date="2019-03" db="EMBL/GenBank/DDBJ databases">
        <title>Draft genome sequences of novel Actinobacteria.</title>
        <authorList>
            <person name="Sahin N."/>
            <person name="Ay H."/>
            <person name="Saygin H."/>
        </authorList>
    </citation>
    <scope>NUCLEOTIDE SEQUENCE [LARGE SCALE GENOMIC DNA]</scope>
    <source>
        <strain evidence="2 3">DSM 45941</strain>
    </source>
</reference>
<organism evidence="2 3">
    <name type="scientific">Actinomadura darangshiensis</name>
    <dbReference type="NCBI Taxonomy" id="705336"/>
    <lineage>
        <taxon>Bacteria</taxon>
        <taxon>Bacillati</taxon>
        <taxon>Actinomycetota</taxon>
        <taxon>Actinomycetes</taxon>
        <taxon>Streptosporangiales</taxon>
        <taxon>Thermomonosporaceae</taxon>
        <taxon>Actinomadura</taxon>
    </lineage>
</organism>
<feature type="region of interest" description="Disordered" evidence="1">
    <location>
        <begin position="250"/>
        <end position="281"/>
    </location>
</feature>
<evidence type="ECO:0000313" key="3">
    <source>
        <dbReference type="Proteomes" id="UP000295578"/>
    </source>
</evidence>
<comment type="caution">
    <text evidence="2">The sequence shown here is derived from an EMBL/GenBank/DDBJ whole genome shotgun (WGS) entry which is preliminary data.</text>
</comment>
<gene>
    <name evidence="2" type="ORF">E1293_22490</name>
</gene>
<dbReference type="EMBL" id="SMKY01000105">
    <property type="protein sequence ID" value="TDD79728.1"/>
    <property type="molecule type" value="Genomic_DNA"/>
</dbReference>